<evidence type="ECO:0000256" key="1">
    <source>
        <dbReference type="ARBA" id="ARBA00093770"/>
    </source>
</evidence>
<name>A0A2M9R3L9_9FLAO</name>
<dbReference type="EMBL" id="NIPO01000001">
    <property type="protein sequence ID" value="PJR03355.1"/>
    <property type="molecule type" value="Genomic_DNA"/>
</dbReference>
<dbReference type="InterPro" id="IPR021458">
    <property type="entry name" value="Rv0495c"/>
</dbReference>
<gene>
    <name evidence="2" type="ORF">CDL10_01675</name>
</gene>
<accession>A0A2M9R3L9</accession>
<dbReference type="RefSeq" id="WP_100676923.1">
    <property type="nucleotide sequence ID" value="NZ_NIPO01000001.1"/>
</dbReference>
<protein>
    <recommendedName>
        <fullName evidence="4">DUF3109 domain-containing protein</fullName>
    </recommendedName>
</protein>
<dbReference type="Proteomes" id="UP000231960">
    <property type="component" value="Unassembled WGS sequence"/>
</dbReference>
<reference evidence="2 3" key="1">
    <citation type="submission" date="2017-06" db="EMBL/GenBank/DDBJ databases">
        <title>Description of Avrilella dinanensis gen. nov. sp. nov.</title>
        <authorList>
            <person name="Leyer C."/>
            <person name="Sassi M."/>
            <person name="Minet J."/>
            <person name="Kayal S."/>
            <person name="Cattoir V."/>
        </authorList>
    </citation>
    <scope>NUCLEOTIDE SEQUENCE [LARGE SCALE GENOMIC DNA]</scope>
    <source>
        <strain evidence="2 3">UR159</strain>
    </source>
</reference>
<dbReference type="OrthoDB" id="597501at2"/>
<organism evidence="2 3">
    <name type="scientific">Avrilella dinanensis</name>
    <dbReference type="NCBI Taxonomy" id="2008672"/>
    <lineage>
        <taxon>Bacteria</taxon>
        <taxon>Pseudomonadati</taxon>
        <taxon>Bacteroidota</taxon>
        <taxon>Flavobacteriia</taxon>
        <taxon>Flavobacteriales</taxon>
        <taxon>Flavobacteriaceae</taxon>
        <taxon>Avrilella</taxon>
    </lineage>
</organism>
<comment type="caution">
    <text evidence="2">The sequence shown here is derived from an EMBL/GenBank/DDBJ whole genome shotgun (WGS) entry which is preliminary data.</text>
</comment>
<evidence type="ECO:0000313" key="3">
    <source>
        <dbReference type="Proteomes" id="UP000231960"/>
    </source>
</evidence>
<dbReference type="Pfam" id="PF11307">
    <property type="entry name" value="DUF3109"/>
    <property type="match status" value="1"/>
</dbReference>
<comment type="similarity">
    <text evidence="1">Belongs to the Rv0495c family.</text>
</comment>
<sequence>MFQIGNTIVSDEVLEKEFVCNLSACHGQCCIDGDAGAPIDKEETQILDDIYDKVKPYLRPEGIESIEQQGKWVTGEDQGYETPLIDGKECAYVIFDGKTALCAIEQAYNNKEIDWKKPISCHLYPIRIKEYAQFSAINYHKWYICDDACSLGKELGVTVYQFLKEPLIRKFGEEWYQELDKVAEEWKKQSS</sequence>
<evidence type="ECO:0000313" key="2">
    <source>
        <dbReference type="EMBL" id="PJR03355.1"/>
    </source>
</evidence>
<keyword evidence="3" id="KW-1185">Reference proteome</keyword>
<proteinExistence type="inferred from homology"/>
<dbReference type="AlphaFoldDB" id="A0A2M9R3L9"/>
<evidence type="ECO:0008006" key="4">
    <source>
        <dbReference type="Google" id="ProtNLM"/>
    </source>
</evidence>